<gene>
    <name evidence="8" type="ORF">EJ02DRAFT_454398</name>
</gene>
<keyword evidence="6" id="KW-0812">Transmembrane</keyword>
<name>A0A6A5SZL6_9PLEO</name>
<feature type="domain" description="FAD-binding" evidence="7">
    <location>
        <begin position="33"/>
        <end position="393"/>
    </location>
</feature>
<dbReference type="OrthoDB" id="10016252at2759"/>
<keyword evidence="9" id="KW-1185">Reference proteome</keyword>
<evidence type="ECO:0000256" key="2">
    <source>
        <dbReference type="ARBA" id="ARBA00022630"/>
    </source>
</evidence>
<feature type="region of interest" description="Disordered" evidence="5">
    <location>
        <begin position="1"/>
        <end position="22"/>
    </location>
</feature>
<keyword evidence="4" id="KW-0560">Oxidoreductase</keyword>
<dbReference type="PANTHER" id="PTHR43004:SF19">
    <property type="entry name" value="BINDING MONOOXYGENASE, PUTATIVE (JCVI)-RELATED"/>
    <property type="match status" value="1"/>
</dbReference>
<proteinExistence type="predicted"/>
<feature type="region of interest" description="Disordered" evidence="5">
    <location>
        <begin position="179"/>
        <end position="200"/>
    </location>
</feature>
<evidence type="ECO:0000313" key="8">
    <source>
        <dbReference type="EMBL" id="KAF1942377.1"/>
    </source>
</evidence>
<dbReference type="SUPFAM" id="SSF51905">
    <property type="entry name" value="FAD/NAD(P)-binding domain"/>
    <property type="match status" value="1"/>
</dbReference>
<evidence type="ECO:0000313" key="9">
    <source>
        <dbReference type="Proteomes" id="UP000800038"/>
    </source>
</evidence>
<dbReference type="EMBL" id="ML976036">
    <property type="protein sequence ID" value="KAF1942377.1"/>
    <property type="molecule type" value="Genomic_DNA"/>
</dbReference>
<evidence type="ECO:0000256" key="1">
    <source>
        <dbReference type="ARBA" id="ARBA00001974"/>
    </source>
</evidence>
<dbReference type="InterPro" id="IPR050641">
    <property type="entry name" value="RIFMO-like"/>
</dbReference>
<dbReference type="InterPro" id="IPR002938">
    <property type="entry name" value="FAD-bd"/>
</dbReference>
<evidence type="ECO:0000256" key="4">
    <source>
        <dbReference type="ARBA" id="ARBA00023002"/>
    </source>
</evidence>
<dbReference type="Proteomes" id="UP000800038">
    <property type="component" value="Unassembled WGS sequence"/>
</dbReference>
<dbReference type="Gene3D" id="3.30.9.10">
    <property type="entry name" value="D-Amino Acid Oxidase, subunit A, domain 2"/>
    <property type="match status" value="1"/>
</dbReference>
<dbReference type="PRINTS" id="PR00420">
    <property type="entry name" value="RNGMNOXGNASE"/>
</dbReference>
<sequence length="459" mass="49592">MVTTNVTTSDKVPSTLNTNDTSAPSISAIPPLPILIAGGGCVGLFLALLLAQSSIPNKIIVIEPQQPDLTSTRAIAHQPPTYPILSKVQGLLPEFIKAGSLSEGLCFRTSVENGSKVIAGKTFDNSGEGMKGKGQLLLPQGKFQEILMGRLGGLKDEVEVRIGFSVASCKASENSVSVQITSTSSPHSATEEQQQEEEGASVDAAYLIDASGSHSIIRKQLGVSLDGETLDAQLVATDLYFDFDAHNFSDANFIIDPLNYGLIGRISHATDTQPALWRVSYGVPLGVSEDEIRETVDEKLALMLPNQRRYKQGDKKAYEVVRIAPYKAQQRLATTMYKYPRVCLVGDAAHLTNPYAGLGLASGIADASSLSEVLIRILNNQASDAEKLLSAWNEATRKKFLDVVDKPSRMAYKRVKSDVSTEEKIKELMSRDPLVNALKSGMPVMPPSLETKGEELEGW</sequence>
<evidence type="ECO:0000259" key="7">
    <source>
        <dbReference type="Pfam" id="PF01494"/>
    </source>
</evidence>
<dbReference type="AlphaFoldDB" id="A0A6A5SZL6"/>
<organism evidence="8 9">
    <name type="scientific">Clathrospora elynae</name>
    <dbReference type="NCBI Taxonomy" id="706981"/>
    <lineage>
        <taxon>Eukaryota</taxon>
        <taxon>Fungi</taxon>
        <taxon>Dikarya</taxon>
        <taxon>Ascomycota</taxon>
        <taxon>Pezizomycotina</taxon>
        <taxon>Dothideomycetes</taxon>
        <taxon>Pleosporomycetidae</taxon>
        <taxon>Pleosporales</taxon>
        <taxon>Diademaceae</taxon>
        <taxon>Clathrospora</taxon>
    </lineage>
</organism>
<feature type="transmembrane region" description="Helical" evidence="6">
    <location>
        <begin position="32"/>
        <end position="51"/>
    </location>
</feature>
<keyword evidence="6" id="KW-1133">Transmembrane helix</keyword>
<reference evidence="8" key="1">
    <citation type="journal article" date="2020" name="Stud. Mycol.">
        <title>101 Dothideomycetes genomes: a test case for predicting lifestyles and emergence of pathogens.</title>
        <authorList>
            <person name="Haridas S."/>
            <person name="Albert R."/>
            <person name="Binder M."/>
            <person name="Bloem J."/>
            <person name="Labutti K."/>
            <person name="Salamov A."/>
            <person name="Andreopoulos B."/>
            <person name="Baker S."/>
            <person name="Barry K."/>
            <person name="Bills G."/>
            <person name="Bluhm B."/>
            <person name="Cannon C."/>
            <person name="Castanera R."/>
            <person name="Culley D."/>
            <person name="Daum C."/>
            <person name="Ezra D."/>
            <person name="Gonzalez J."/>
            <person name="Henrissat B."/>
            <person name="Kuo A."/>
            <person name="Liang C."/>
            <person name="Lipzen A."/>
            <person name="Lutzoni F."/>
            <person name="Magnuson J."/>
            <person name="Mondo S."/>
            <person name="Nolan M."/>
            <person name="Ohm R."/>
            <person name="Pangilinan J."/>
            <person name="Park H.-J."/>
            <person name="Ramirez L."/>
            <person name="Alfaro M."/>
            <person name="Sun H."/>
            <person name="Tritt A."/>
            <person name="Yoshinaga Y."/>
            <person name="Zwiers L.-H."/>
            <person name="Turgeon B."/>
            <person name="Goodwin S."/>
            <person name="Spatafora J."/>
            <person name="Crous P."/>
            <person name="Grigoriev I."/>
        </authorList>
    </citation>
    <scope>NUCLEOTIDE SEQUENCE</scope>
    <source>
        <strain evidence="8">CBS 161.51</strain>
    </source>
</reference>
<dbReference type="PANTHER" id="PTHR43004">
    <property type="entry name" value="TRK SYSTEM POTASSIUM UPTAKE PROTEIN"/>
    <property type="match status" value="1"/>
</dbReference>
<dbReference type="Pfam" id="PF01494">
    <property type="entry name" value="FAD_binding_3"/>
    <property type="match status" value="1"/>
</dbReference>
<dbReference type="InterPro" id="IPR036188">
    <property type="entry name" value="FAD/NAD-bd_sf"/>
</dbReference>
<dbReference type="GO" id="GO:0071949">
    <property type="term" value="F:FAD binding"/>
    <property type="evidence" value="ECO:0007669"/>
    <property type="project" value="InterPro"/>
</dbReference>
<feature type="compositionally biased region" description="Polar residues" evidence="5">
    <location>
        <begin position="1"/>
        <end position="21"/>
    </location>
</feature>
<feature type="compositionally biased region" description="Polar residues" evidence="5">
    <location>
        <begin position="179"/>
        <end position="188"/>
    </location>
</feature>
<keyword evidence="2" id="KW-0285">Flavoprotein</keyword>
<evidence type="ECO:0000256" key="3">
    <source>
        <dbReference type="ARBA" id="ARBA00022827"/>
    </source>
</evidence>
<comment type="cofactor">
    <cofactor evidence="1">
        <name>FAD</name>
        <dbReference type="ChEBI" id="CHEBI:57692"/>
    </cofactor>
</comment>
<keyword evidence="6" id="KW-0472">Membrane</keyword>
<protein>
    <submittedName>
        <fullName evidence="8">FAD/NAD(P)-binding domain-containing protein</fullName>
    </submittedName>
</protein>
<dbReference type="Gene3D" id="3.50.50.60">
    <property type="entry name" value="FAD/NAD(P)-binding domain"/>
    <property type="match status" value="1"/>
</dbReference>
<accession>A0A6A5SZL6</accession>
<evidence type="ECO:0000256" key="6">
    <source>
        <dbReference type="SAM" id="Phobius"/>
    </source>
</evidence>
<dbReference type="GO" id="GO:0016709">
    <property type="term" value="F:oxidoreductase activity, acting on paired donors, with incorporation or reduction of molecular oxygen, NAD(P)H as one donor, and incorporation of one atom of oxygen"/>
    <property type="evidence" value="ECO:0007669"/>
    <property type="project" value="UniProtKB-ARBA"/>
</dbReference>
<evidence type="ECO:0000256" key="5">
    <source>
        <dbReference type="SAM" id="MobiDB-lite"/>
    </source>
</evidence>
<keyword evidence="3" id="KW-0274">FAD</keyword>